<dbReference type="EMBL" id="VCID01000544">
    <property type="protein sequence ID" value="TNY46068.1"/>
    <property type="molecule type" value="Genomic_DNA"/>
</dbReference>
<name>A0A660A4K4_STRPY</name>
<comment type="caution">
    <text evidence="1">The sequence shown here is derived from an EMBL/GenBank/DDBJ whole genome shotgun (WGS) entry which is preliminary data.</text>
</comment>
<reference evidence="1 2" key="1">
    <citation type="submission" date="2019-05" db="EMBL/GenBank/DDBJ databases">
        <title>Novel genomic isolates of S.pyogenes and S.dysgalactiae subsp. equisimilis associated to necrotising fasciitis (NSTI).</title>
        <authorList>
            <person name="Barrantes I."/>
        </authorList>
    </citation>
    <scope>NUCLEOTIDE SEQUENCE [LARGE SCALE GENOMIC DNA]</scope>
    <source>
        <strain evidence="1 2">SPY6028</strain>
    </source>
</reference>
<dbReference type="AlphaFoldDB" id="A0A660A4K4"/>
<evidence type="ECO:0000313" key="1">
    <source>
        <dbReference type="EMBL" id="TNY46068.1"/>
    </source>
</evidence>
<dbReference type="RefSeq" id="WP_002984865.1">
    <property type="nucleotide sequence ID" value="NZ_CAAHNY010000004.1"/>
</dbReference>
<protein>
    <submittedName>
        <fullName evidence="1">Uncharacterized protein</fullName>
    </submittedName>
</protein>
<proteinExistence type="predicted"/>
<accession>A0A660A4K4</accession>
<dbReference type="Proteomes" id="UP000316580">
    <property type="component" value="Unassembled WGS sequence"/>
</dbReference>
<organism evidence="1 2">
    <name type="scientific">Streptococcus pyogenes</name>
    <dbReference type="NCBI Taxonomy" id="1314"/>
    <lineage>
        <taxon>Bacteria</taxon>
        <taxon>Bacillati</taxon>
        <taxon>Bacillota</taxon>
        <taxon>Bacilli</taxon>
        <taxon>Lactobacillales</taxon>
        <taxon>Streptococcaceae</taxon>
        <taxon>Streptococcus</taxon>
    </lineage>
</organism>
<sequence>MNFCGKSEIFDFVDAPTSGRLGLSETKIEESSDVYDAKISQLLPFLSELFARVQLLITHLHEISSFYILSIFLRKGHPPSLNLAKSLLLLNAFLV</sequence>
<gene>
    <name evidence="1" type="ORF">FGO82_09395</name>
</gene>
<evidence type="ECO:0000313" key="2">
    <source>
        <dbReference type="Proteomes" id="UP000316580"/>
    </source>
</evidence>